<proteinExistence type="predicted"/>
<evidence type="ECO:0000256" key="1">
    <source>
        <dbReference type="SAM" id="MobiDB-lite"/>
    </source>
</evidence>
<evidence type="ECO:0000313" key="3">
    <source>
        <dbReference type="Proteomes" id="UP001190700"/>
    </source>
</evidence>
<comment type="caution">
    <text evidence="2">The sequence shown here is derived from an EMBL/GenBank/DDBJ whole genome shotgun (WGS) entry which is preliminary data.</text>
</comment>
<accession>A0AAE0KVD5</accession>
<protein>
    <submittedName>
        <fullName evidence="2">Uncharacterized protein</fullName>
    </submittedName>
</protein>
<dbReference type="Proteomes" id="UP001190700">
    <property type="component" value="Unassembled WGS sequence"/>
</dbReference>
<sequence>MHCICYGIRVDLSADASRLSTNSDAGYVSQSCAAFCDHAEECSRFAIAGHYDWPSSSFQQQRRRGVVGGCSVSGIAKLRNDVLKQAEASLAVFIGSIDYSATCHIDTAPNAAPAPPQDASTSEDPVEHAETQLSSPLFEHARMKSVMQHANEITTAYGVCILRINIISARATDQKLTAELSKGAMATAEARLAEAAAVGSANAARIEARGLADVEIIRSKAAADADVIRAKGRAEAEKISATAARAAADMLKSNNVAVELVKIEKTGIALGAHAKFFFGVNPGAVGSLIANPGVVNCSQSSSAI</sequence>
<gene>
    <name evidence="2" type="ORF">CYMTET_29015</name>
</gene>
<dbReference type="EMBL" id="LGRX02016450">
    <property type="protein sequence ID" value="KAK3262112.1"/>
    <property type="molecule type" value="Genomic_DNA"/>
</dbReference>
<reference evidence="2 3" key="1">
    <citation type="journal article" date="2015" name="Genome Biol. Evol.">
        <title>Comparative Genomics of a Bacterivorous Green Alga Reveals Evolutionary Causalities and Consequences of Phago-Mixotrophic Mode of Nutrition.</title>
        <authorList>
            <person name="Burns J.A."/>
            <person name="Paasch A."/>
            <person name="Narechania A."/>
            <person name="Kim E."/>
        </authorList>
    </citation>
    <scope>NUCLEOTIDE SEQUENCE [LARGE SCALE GENOMIC DNA]</scope>
    <source>
        <strain evidence="2 3">PLY_AMNH</strain>
    </source>
</reference>
<keyword evidence="3" id="KW-1185">Reference proteome</keyword>
<dbReference type="AlphaFoldDB" id="A0AAE0KVD5"/>
<organism evidence="2 3">
    <name type="scientific">Cymbomonas tetramitiformis</name>
    <dbReference type="NCBI Taxonomy" id="36881"/>
    <lineage>
        <taxon>Eukaryota</taxon>
        <taxon>Viridiplantae</taxon>
        <taxon>Chlorophyta</taxon>
        <taxon>Pyramimonadophyceae</taxon>
        <taxon>Pyramimonadales</taxon>
        <taxon>Pyramimonadaceae</taxon>
        <taxon>Cymbomonas</taxon>
    </lineage>
</organism>
<feature type="region of interest" description="Disordered" evidence="1">
    <location>
        <begin position="108"/>
        <end position="131"/>
    </location>
</feature>
<name>A0AAE0KVD5_9CHLO</name>
<evidence type="ECO:0000313" key="2">
    <source>
        <dbReference type="EMBL" id="KAK3262112.1"/>
    </source>
</evidence>